<evidence type="ECO:0000256" key="8">
    <source>
        <dbReference type="ARBA" id="ARBA00023136"/>
    </source>
</evidence>
<dbReference type="GO" id="GO:0016020">
    <property type="term" value="C:membrane"/>
    <property type="evidence" value="ECO:0007669"/>
    <property type="project" value="UniProtKB-SubCell"/>
</dbReference>
<dbReference type="EMBL" id="JBHFFA010000001">
    <property type="protein sequence ID" value="KAL2653239.1"/>
    <property type="molecule type" value="Genomic_DNA"/>
</dbReference>
<comment type="function">
    <text evidence="1">This protein is one of the nuclear-coded polypeptide chains of cytochrome c oxidase, the terminal oxidase in mitochondrial electron transport.</text>
</comment>
<evidence type="ECO:0000313" key="9">
    <source>
        <dbReference type="EMBL" id="KAL2653239.1"/>
    </source>
</evidence>
<keyword evidence="8" id="KW-0472">Membrane</keyword>
<accession>A0ABD1ZSJ5</accession>
<dbReference type="AlphaFoldDB" id="A0ABD1ZSJ5"/>
<evidence type="ECO:0000256" key="5">
    <source>
        <dbReference type="ARBA" id="ARBA00022692"/>
    </source>
</evidence>
<evidence type="ECO:0000256" key="3">
    <source>
        <dbReference type="ARBA" id="ARBA00004370"/>
    </source>
</evidence>
<dbReference type="InterPro" id="IPR008432">
    <property type="entry name" value="COX5C"/>
</dbReference>
<evidence type="ECO:0008006" key="11">
    <source>
        <dbReference type="Google" id="ProtNLM"/>
    </source>
</evidence>
<reference evidence="9 10" key="1">
    <citation type="submission" date="2024-09" db="EMBL/GenBank/DDBJ databases">
        <title>Chromosome-scale assembly of Riccia fluitans.</title>
        <authorList>
            <person name="Paukszto L."/>
            <person name="Sawicki J."/>
            <person name="Karawczyk K."/>
            <person name="Piernik-Szablinska J."/>
            <person name="Szczecinska M."/>
            <person name="Mazdziarz M."/>
        </authorList>
    </citation>
    <scope>NUCLEOTIDE SEQUENCE [LARGE SCALE GENOMIC DNA]</scope>
    <source>
        <strain evidence="9">Rf_01</strain>
        <tissue evidence="9">Aerial parts of the thallus</tissue>
    </source>
</reference>
<dbReference type="Proteomes" id="UP001605036">
    <property type="component" value="Unassembled WGS sequence"/>
</dbReference>
<dbReference type="PANTHER" id="PTHR34372:SF2">
    <property type="entry name" value="CYTOCHROME C OXIDASE SUBUNIT 5C-2-RELATED"/>
    <property type="match status" value="1"/>
</dbReference>
<name>A0ABD1ZSJ5_9MARC</name>
<protein>
    <recommendedName>
        <fullName evidence="11">Cytochrome c oxidase subunit 5C</fullName>
    </recommendedName>
</protein>
<evidence type="ECO:0000256" key="4">
    <source>
        <dbReference type="ARBA" id="ARBA00009591"/>
    </source>
</evidence>
<comment type="subcellular location">
    <subcellularLocation>
        <location evidence="3">Membrane</location>
    </subcellularLocation>
    <subcellularLocation>
        <location evidence="2">Mitochondrion</location>
    </subcellularLocation>
</comment>
<keyword evidence="6" id="KW-1133">Transmembrane helix</keyword>
<evidence type="ECO:0000313" key="10">
    <source>
        <dbReference type="Proteomes" id="UP001605036"/>
    </source>
</evidence>
<proteinExistence type="inferred from homology"/>
<dbReference type="PANTHER" id="PTHR34372">
    <property type="entry name" value="CYTOCHROME C OXIDASE SUBUNIT 5C-2-RELATED"/>
    <property type="match status" value="1"/>
</dbReference>
<keyword evidence="7" id="KW-0496">Mitochondrion</keyword>
<evidence type="ECO:0000256" key="7">
    <source>
        <dbReference type="ARBA" id="ARBA00023128"/>
    </source>
</evidence>
<evidence type="ECO:0000256" key="6">
    <source>
        <dbReference type="ARBA" id="ARBA00022989"/>
    </source>
</evidence>
<gene>
    <name evidence="9" type="ORF">R1flu_021367</name>
</gene>
<keyword evidence="5" id="KW-0812">Transmembrane</keyword>
<evidence type="ECO:0000256" key="1">
    <source>
        <dbReference type="ARBA" id="ARBA00002480"/>
    </source>
</evidence>
<comment type="caution">
    <text evidence="9">The sequence shown here is derived from an EMBL/GenBank/DDBJ whole genome shotgun (WGS) entry which is preliminary data.</text>
</comment>
<sequence length="76" mass="8287">MAQAQAAGRLAQHAVKTATLGTSSNKPNLIKEIGIGVTLGLFVGSLWKMHQVNERRKVEDFYASYEKGEIKIEAQG</sequence>
<comment type="similarity">
    <text evidence="4">Belongs to the cytochrome c oxidase subunit 5C family.</text>
</comment>
<organism evidence="9 10">
    <name type="scientific">Riccia fluitans</name>
    <dbReference type="NCBI Taxonomy" id="41844"/>
    <lineage>
        <taxon>Eukaryota</taxon>
        <taxon>Viridiplantae</taxon>
        <taxon>Streptophyta</taxon>
        <taxon>Embryophyta</taxon>
        <taxon>Marchantiophyta</taxon>
        <taxon>Marchantiopsida</taxon>
        <taxon>Marchantiidae</taxon>
        <taxon>Marchantiales</taxon>
        <taxon>Ricciaceae</taxon>
        <taxon>Riccia</taxon>
    </lineage>
</organism>
<keyword evidence="10" id="KW-1185">Reference proteome</keyword>
<dbReference type="GO" id="GO:0005739">
    <property type="term" value="C:mitochondrion"/>
    <property type="evidence" value="ECO:0007669"/>
    <property type="project" value="UniProtKB-SubCell"/>
</dbReference>
<evidence type="ECO:0000256" key="2">
    <source>
        <dbReference type="ARBA" id="ARBA00004173"/>
    </source>
</evidence>